<dbReference type="InterPro" id="IPR041409">
    <property type="entry name" value="RE_AspBHI_N"/>
</dbReference>
<dbReference type="InterPro" id="IPR007560">
    <property type="entry name" value="Restrct_endonuc_IV_Mrr"/>
</dbReference>
<feature type="domain" description="Restriction endonuclease AspBHI N-terminal" evidence="2">
    <location>
        <begin position="26"/>
        <end position="214"/>
    </location>
</feature>
<dbReference type="InterPro" id="IPR011856">
    <property type="entry name" value="tRNA_endonuc-like_dom_sf"/>
</dbReference>
<gene>
    <name evidence="3" type="ORF">CI1B_49200</name>
</gene>
<dbReference type="AlphaFoldDB" id="A0A508TCY0"/>
<dbReference type="GO" id="GO:0003677">
    <property type="term" value="F:DNA binding"/>
    <property type="evidence" value="ECO:0007669"/>
    <property type="project" value="InterPro"/>
</dbReference>
<protein>
    <recommendedName>
        <fullName evidence="5">Restriction endonuclease type IV Mrr domain-containing protein</fullName>
    </recommendedName>
</protein>
<evidence type="ECO:0000313" key="4">
    <source>
        <dbReference type="Proteomes" id="UP000328092"/>
    </source>
</evidence>
<dbReference type="Pfam" id="PF04471">
    <property type="entry name" value="Mrr_cat"/>
    <property type="match status" value="1"/>
</dbReference>
<dbReference type="OrthoDB" id="3010308at2"/>
<organism evidence="3 4">
    <name type="scientific">Bradyrhizobium ivorense</name>
    <dbReference type="NCBI Taxonomy" id="2511166"/>
    <lineage>
        <taxon>Bacteria</taxon>
        <taxon>Pseudomonadati</taxon>
        <taxon>Pseudomonadota</taxon>
        <taxon>Alphaproteobacteria</taxon>
        <taxon>Hyphomicrobiales</taxon>
        <taxon>Nitrobacteraceae</taxon>
        <taxon>Bradyrhizobium</taxon>
    </lineage>
</organism>
<comment type="caution">
    <text evidence="3">The sequence shown here is derived from an EMBL/GenBank/DDBJ whole genome shotgun (WGS) entry which is preliminary data.</text>
</comment>
<dbReference type="Proteomes" id="UP000328092">
    <property type="component" value="Unassembled WGS sequence"/>
</dbReference>
<dbReference type="GO" id="GO:0004519">
    <property type="term" value="F:endonuclease activity"/>
    <property type="evidence" value="ECO:0007669"/>
    <property type="project" value="InterPro"/>
</dbReference>
<evidence type="ECO:0008006" key="5">
    <source>
        <dbReference type="Google" id="ProtNLM"/>
    </source>
</evidence>
<dbReference type="Pfam" id="PF18062">
    <property type="entry name" value="RE_AspBHI_N"/>
    <property type="match status" value="1"/>
</dbReference>
<dbReference type="Gene3D" id="2.30.280.20">
    <property type="match status" value="1"/>
</dbReference>
<dbReference type="GO" id="GO:0009307">
    <property type="term" value="P:DNA restriction-modification system"/>
    <property type="evidence" value="ECO:0007669"/>
    <property type="project" value="InterPro"/>
</dbReference>
<dbReference type="Gene3D" id="3.40.1350.10">
    <property type="match status" value="1"/>
</dbReference>
<name>A0A508TCY0_9BRAD</name>
<sequence length="399" mass="43661">MRIIPSNDLSSSDLIVDAIYEGGRHGNAADDPISKILEGVGNQGGFREAGRGPDKKFVVLYTSGEDSDWPDKLDLSTGQFIYFGDNKKPGHELHKTSGNQILRRAFELLHGPSELRAKVPPFFIFKKFPTTASSRSVQFKGLAVPGFAGLPSTADLVAVWKTTKGQRFQNYRAVFTVLDVPVITRSWLLALACGNGSGAASAPTPWQDWVKSGQAKALASENTTAIRSADQQRPDTPTKTAILRVIFQYFEPAPVAFEAFAARVFQMHDPRVIIDTITRGSVDGGRDAIGRYLLGLTDDPVYAEFSLEAKCYQPAFDGETGNTVGVREVSRLISRIRHRQFGVLVTTSVVAPQAYEEVREDRHPIIFLSGKDIADILVANGFNTPELVSSLLTTEFPLT</sequence>
<accession>A0A508TCY0</accession>
<evidence type="ECO:0000259" key="2">
    <source>
        <dbReference type="Pfam" id="PF18062"/>
    </source>
</evidence>
<dbReference type="EMBL" id="CAADFC020000016">
    <property type="protein sequence ID" value="VIO73315.1"/>
    <property type="molecule type" value="Genomic_DNA"/>
</dbReference>
<evidence type="ECO:0000313" key="3">
    <source>
        <dbReference type="EMBL" id="VIO73315.1"/>
    </source>
</evidence>
<reference evidence="3" key="1">
    <citation type="submission" date="2019-02" db="EMBL/GenBank/DDBJ databases">
        <authorList>
            <person name="Pothier F.J."/>
        </authorList>
    </citation>
    <scope>NUCLEOTIDE SEQUENCE</scope>
    <source>
        <strain evidence="3">CI-1B</strain>
    </source>
</reference>
<feature type="domain" description="Restriction endonuclease type IV Mrr" evidence="1">
    <location>
        <begin position="254"/>
        <end position="376"/>
    </location>
</feature>
<proteinExistence type="predicted"/>
<dbReference type="RefSeq" id="WP_139861950.1">
    <property type="nucleotide sequence ID" value="NZ_CAADFC020000016.1"/>
</dbReference>
<keyword evidence="4" id="KW-1185">Reference proteome</keyword>
<evidence type="ECO:0000259" key="1">
    <source>
        <dbReference type="Pfam" id="PF04471"/>
    </source>
</evidence>